<feature type="region of interest" description="Disordered" evidence="1">
    <location>
        <begin position="152"/>
        <end position="175"/>
    </location>
</feature>
<name>A0ABX8LLQ8_9BACT</name>
<feature type="chain" id="PRO_5046170118" evidence="2">
    <location>
        <begin position="27"/>
        <end position="175"/>
    </location>
</feature>
<proteinExistence type="predicted"/>
<dbReference type="EMBL" id="CP077683">
    <property type="protein sequence ID" value="QXE91827.1"/>
    <property type="molecule type" value="Genomic_DNA"/>
</dbReference>
<evidence type="ECO:0000256" key="2">
    <source>
        <dbReference type="SAM" id="SignalP"/>
    </source>
</evidence>
<dbReference type="InterPro" id="IPR000627">
    <property type="entry name" value="Intradiol_dOase_C"/>
</dbReference>
<dbReference type="PANTHER" id="PTHR33711:SF10">
    <property type="entry name" value="INTRADIOL RING-CLEAVAGE DIOXYGENASES DOMAIN-CONTAINING PROTEIN"/>
    <property type="match status" value="1"/>
</dbReference>
<protein>
    <submittedName>
        <fullName evidence="4">Intradiol ring-cleavage dioxygenase</fullName>
    </submittedName>
</protein>
<evidence type="ECO:0000313" key="4">
    <source>
        <dbReference type="EMBL" id="QXE91827.1"/>
    </source>
</evidence>
<dbReference type="Proteomes" id="UP000683559">
    <property type="component" value="Chromosome"/>
</dbReference>
<gene>
    <name evidence="4" type="ORF">KP001_04625</name>
</gene>
<evidence type="ECO:0000313" key="5">
    <source>
        <dbReference type="Proteomes" id="UP000683559"/>
    </source>
</evidence>
<dbReference type="GO" id="GO:0051213">
    <property type="term" value="F:dioxygenase activity"/>
    <property type="evidence" value="ECO:0007669"/>
    <property type="project" value="UniProtKB-KW"/>
</dbReference>
<dbReference type="RefSeq" id="WP_217288400.1">
    <property type="nucleotide sequence ID" value="NZ_CP077683.1"/>
</dbReference>
<accession>A0ABX8LLQ8</accession>
<dbReference type="InterPro" id="IPR050770">
    <property type="entry name" value="Intradiol_RC_Dioxygenase"/>
</dbReference>
<dbReference type="PANTHER" id="PTHR33711">
    <property type="entry name" value="DIOXYGENASE, PUTATIVE (AFU_ORTHOLOGUE AFUA_2G02910)-RELATED"/>
    <property type="match status" value="1"/>
</dbReference>
<keyword evidence="4" id="KW-0560">Oxidoreductase</keyword>
<keyword evidence="5" id="KW-1185">Reference proteome</keyword>
<evidence type="ECO:0000256" key="1">
    <source>
        <dbReference type="SAM" id="MobiDB-lite"/>
    </source>
</evidence>
<reference evidence="4 5" key="1">
    <citation type="submission" date="2021-06" db="EMBL/GenBank/DDBJ databases">
        <title>Gemonas diversity in paddy soil.</title>
        <authorList>
            <person name="Liu G."/>
        </authorList>
    </citation>
    <scope>NUCLEOTIDE SEQUENCE [LARGE SCALE GENOMIC DNA]</scope>
    <source>
        <strain evidence="4 5">RG2</strain>
    </source>
</reference>
<keyword evidence="2" id="KW-0732">Signal</keyword>
<feature type="signal peptide" evidence="2">
    <location>
        <begin position="1"/>
        <end position="26"/>
    </location>
</feature>
<organism evidence="4 5">
    <name type="scientific">Geomonas subterranea</name>
    <dbReference type="NCBI Taxonomy" id="2847989"/>
    <lineage>
        <taxon>Bacteria</taxon>
        <taxon>Pseudomonadati</taxon>
        <taxon>Thermodesulfobacteriota</taxon>
        <taxon>Desulfuromonadia</taxon>
        <taxon>Geobacterales</taxon>
        <taxon>Geobacteraceae</taxon>
        <taxon>Geomonas</taxon>
    </lineage>
</organism>
<feature type="domain" description="Intradiol ring-cleavage dioxygenases" evidence="3">
    <location>
        <begin position="49"/>
        <end position="134"/>
    </location>
</feature>
<evidence type="ECO:0000259" key="3">
    <source>
        <dbReference type="Pfam" id="PF00775"/>
    </source>
</evidence>
<keyword evidence="4" id="KW-0223">Dioxygenase</keyword>
<feature type="compositionally biased region" description="Basic and acidic residues" evidence="1">
    <location>
        <begin position="152"/>
        <end position="169"/>
    </location>
</feature>
<sequence>MATSRHLLVALFLLLLILSASICAFARSCPPTPWDEIGPFYRPNAPVRDSIGQGYILSGTVRSSADCSPIPNARIEFWQAGPDGRYDDAYRATVYSDRKGHYRLQTIAAVPYANRPPHIHILVDVKNFEGLVTQHYPKRRAKGAQLDLVLIPERDDTGKSGGRTDDLMRPGKGSR</sequence>
<dbReference type="Pfam" id="PF00775">
    <property type="entry name" value="Dioxygenase_C"/>
    <property type="match status" value="1"/>
</dbReference>